<dbReference type="OrthoDB" id="1743579at2759"/>
<evidence type="ECO:0000256" key="1">
    <source>
        <dbReference type="SAM" id="SignalP"/>
    </source>
</evidence>
<dbReference type="InterPro" id="IPR029058">
    <property type="entry name" value="AB_hydrolase_fold"/>
</dbReference>
<keyword evidence="1" id="KW-0732">Signal</keyword>
<dbReference type="SUPFAM" id="SSF53474">
    <property type="entry name" value="alpha/beta-Hydrolases"/>
    <property type="match status" value="1"/>
</dbReference>
<dbReference type="Pfam" id="PF12697">
    <property type="entry name" value="Abhydrolase_6"/>
    <property type="match status" value="1"/>
</dbReference>
<protein>
    <recommendedName>
        <fullName evidence="2">AB hydrolase-1 domain-containing protein</fullName>
    </recommendedName>
</protein>
<sequence>MAFPTYSRLISLSILAAAVIAAPNGGSSSPPSSKCTETLLPVHVSAVNKILKIDSPRSQQELTDFVTRWSSATSNVTAEVVQGDAPINATYNIWTQLCVPATQESKTVELAVHGIGPDHSYWTLGGPGSNNYVDAVLKAGRAILVYDRLGVGKSDKPDGITKVQTAAEIEIAAQLAKYLRGNPQGHQFNRVIGIGHSYGSVQLVGVAGIYGNLLDATILTGFSTSDRFALPALATFGWAIASLNNPKRFGALQSSYITSHDISNIQQNFFRFGNYDPAILKEVEATKWTATLGELLTQGAPPAPNYTNPVLVVTGDKDYIFCGGNCYQTTADGSNLIEGSKSAFPNVSNFSTIIPAEVGHGVNYHLNAADTYARINDWVAHLGMAWYFGLDMNLGYSNHRSYIVDSYTANTASINDCKYIISTSTQGIF</sequence>
<evidence type="ECO:0000313" key="3">
    <source>
        <dbReference type="EMBL" id="RXW16398.1"/>
    </source>
</evidence>
<feature type="signal peptide" evidence="1">
    <location>
        <begin position="1"/>
        <end position="21"/>
    </location>
</feature>
<keyword evidence="4" id="KW-1185">Reference proteome</keyword>
<feature type="chain" id="PRO_5020775677" description="AB hydrolase-1 domain-containing protein" evidence="1">
    <location>
        <begin position="22"/>
        <end position="429"/>
    </location>
</feature>
<feature type="domain" description="AB hydrolase-1" evidence="2">
    <location>
        <begin position="112"/>
        <end position="364"/>
    </location>
</feature>
<dbReference type="STRING" id="2316362.A0A4V1Q2V4"/>
<gene>
    <name evidence="3" type="ORF">EST38_g9462</name>
</gene>
<name>A0A4V1Q2V4_9AGAR</name>
<accession>A0A4V1Q2V4</accession>
<comment type="caution">
    <text evidence="3">The sequence shown here is derived from an EMBL/GenBank/DDBJ whole genome shotgun (WGS) entry which is preliminary data.</text>
</comment>
<proteinExistence type="predicted"/>
<dbReference type="EMBL" id="SDEE01000442">
    <property type="protein sequence ID" value="RXW16398.1"/>
    <property type="molecule type" value="Genomic_DNA"/>
</dbReference>
<organism evidence="3 4">
    <name type="scientific">Candolleomyces aberdarensis</name>
    <dbReference type="NCBI Taxonomy" id="2316362"/>
    <lineage>
        <taxon>Eukaryota</taxon>
        <taxon>Fungi</taxon>
        <taxon>Dikarya</taxon>
        <taxon>Basidiomycota</taxon>
        <taxon>Agaricomycotina</taxon>
        <taxon>Agaricomycetes</taxon>
        <taxon>Agaricomycetidae</taxon>
        <taxon>Agaricales</taxon>
        <taxon>Agaricineae</taxon>
        <taxon>Psathyrellaceae</taxon>
        <taxon>Candolleomyces</taxon>
    </lineage>
</organism>
<dbReference type="Proteomes" id="UP000290288">
    <property type="component" value="Unassembled WGS sequence"/>
</dbReference>
<evidence type="ECO:0000313" key="4">
    <source>
        <dbReference type="Proteomes" id="UP000290288"/>
    </source>
</evidence>
<evidence type="ECO:0000259" key="2">
    <source>
        <dbReference type="Pfam" id="PF12697"/>
    </source>
</evidence>
<dbReference type="InterPro" id="IPR000073">
    <property type="entry name" value="AB_hydrolase_1"/>
</dbReference>
<dbReference type="AlphaFoldDB" id="A0A4V1Q2V4"/>
<dbReference type="Gene3D" id="3.40.50.1820">
    <property type="entry name" value="alpha/beta hydrolase"/>
    <property type="match status" value="1"/>
</dbReference>
<reference evidence="3 4" key="1">
    <citation type="submission" date="2019-01" db="EMBL/GenBank/DDBJ databases">
        <title>Draft genome sequence of Psathyrella aberdarensis IHI B618.</title>
        <authorList>
            <person name="Buettner E."/>
            <person name="Kellner H."/>
        </authorList>
    </citation>
    <scope>NUCLEOTIDE SEQUENCE [LARGE SCALE GENOMIC DNA]</scope>
    <source>
        <strain evidence="3 4">IHI B618</strain>
    </source>
</reference>